<feature type="region of interest" description="Disordered" evidence="1">
    <location>
        <begin position="1"/>
        <end position="231"/>
    </location>
</feature>
<dbReference type="EMBL" id="LT882684">
    <property type="protein sequence ID" value="SMY28030.1"/>
    <property type="molecule type" value="Genomic_DNA"/>
</dbReference>
<feature type="compositionally biased region" description="Polar residues" evidence="1">
    <location>
        <begin position="171"/>
        <end position="199"/>
    </location>
</feature>
<feature type="compositionally biased region" description="Basic residues" evidence="1">
    <location>
        <begin position="80"/>
        <end position="89"/>
    </location>
</feature>
<proteinExistence type="predicted"/>
<feature type="compositionally biased region" description="Polar residues" evidence="1">
    <location>
        <begin position="262"/>
        <end position="275"/>
    </location>
</feature>
<evidence type="ECO:0000313" key="3">
    <source>
        <dbReference type="Proteomes" id="UP000215453"/>
    </source>
</evidence>
<organism evidence="2 3">
    <name type="scientific">Zymoseptoria tritici ST99CH_1A5</name>
    <dbReference type="NCBI Taxonomy" id="1276529"/>
    <lineage>
        <taxon>Eukaryota</taxon>
        <taxon>Fungi</taxon>
        <taxon>Dikarya</taxon>
        <taxon>Ascomycota</taxon>
        <taxon>Pezizomycotina</taxon>
        <taxon>Dothideomycetes</taxon>
        <taxon>Dothideomycetidae</taxon>
        <taxon>Mycosphaerellales</taxon>
        <taxon>Mycosphaerellaceae</taxon>
        <taxon>Zymoseptoria</taxon>
    </lineage>
</organism>
<dbReference type="AlphaFoldDB" id="A0A1Y6LX43"/>
<evidence type="ECO:0000313" key="2">
    <source>
        <dbReference type="EMBL" id="SMY28030.1"/>
    </source>
</evidence>
<accession>A0A1Y6LX43</accession>
<reference evidence="2 3" key="1">
    <citation type="submission" date="2016-10" db="EMBL/GenBank/DDBJ databases">
        <authorList>
            <person name="Varghese N."/>
        </authorList>
    </citation>
    <scope>NUCLEOTIDE SEQUENCE [LARGE SCALE GENOMIC DNA]</scope>
</reference>
<dbReference type="Proteomes" id="UP000215453">
    <property type="component" value="Chromosome 9"/>
</dbReference>
<feature type="region of interest" description="Disordered" evidence="1">
    <location>
        <begin position="252"/>
        <end position="285"/>
    </location>
</feature>
<feature type="compositionally biased region" description="Basic and acidic residues" evidence="1">
    <location>
        <begin position="146"/>
        <end position="159"/>
    </location>
</feature>
<protein>
    <submittedName>
        <fullName evidence="2">Uncharacterized protein</fullName>
    </submittedName>
</protein>
<gene>
    <name evidence="2" type="ORF">ZT1A5_G9475</name>
</gene>
<sequence>MESIHTLIHAKPMEEEAASPVTTTVEEDDSVKKRRVGQGEPRGILTIQQRGEKDEGHRSHSSTSKRRDENTSLGGILNHKSTKSTKHRRDTCLDEDEPAEARKSSLDNSFDDIASNKSTKQHRGSFFGEPASVVDDLEASSHRKTSKPDRISRDKEDPSNRGSFFDVGDIGSTSAHETSRPQYSTSFDKSDQLENSSRRSFLLDGPPTSARKISNTSLVKPDKPNRGSFFSTSETVMDSYLQDLEDVEAASALRKSNKSRRNTSLGKDQASSAYKTSKPDQDSDCQLRGLADRLAKIEKLLTQIAASLSKKQSKGASEHTVDFSTELPPKKTSRRGREADQAVQKAKIYYIEPEDISTKKAPGLIADEVLLTYLYDYLTCMLTYLHAHLAYMLTYLHGYIYSYLHGSLYDYLYGYLSCTANSMSY</sequence>
<feature type="region of interest" description="Disordered" evidence="1">
    <location>
        <begin position="313"/>
        <end position="338"/>
    </location>
</feature>
<evidence type="ECO:0000256" key="1">
    <source>
        <dbReference type="SAM" id="MobiDB-lite"/>
    </source>
</evidence>
<name>A0A1Y6LX43_ZYMTR</name>